<dbReference type="Proteomes" id="UP000808337">
    <property type="component" value="Unassembled WGS sequence"/>
</dbReference>
<name>A0A9D7SUW5_9BACT</name>
<sequence length="116" mass="13202">MTQPSDSFIEKFAVDVKFYHALMTEAFEGVINEGVSKYPVFIFHIQEVTVGILIADRHQIIGDWSVNISTLEEFYIKGLVTIEQVDEIKAKITGSRPQYCCLVLTEDKGNMIFVPR</sequence>
<dbReference type="EMBL" id="JADKGY010000006">
    <property type="protein sequence ID" value="MBK9982696.1"/>
    <property type="molecule type" value="Genomic_DNA"/>
</dbReference>
<accession>A0A9D7SUW5</accession>
<reference evidence="1 2" key="1">
    <citation type="submission" date="2020-10" db="EMBL/GenBank/DDBJ databases">
        <title>Connecting structure to function with the recovery of over 1000 high-quality activated sludge metagenome-assembled genomes encoding full-length rRNA genes using long-read sequencing.</title>
        <authorList>
            <person name="Singleton C.M."/>
            <person name="Petriglieri F."/>
            <person name="Kristensen J.M."/>
            <person name="Kirkegaard R.H."/>
            <person name="Michaelsen T.Y."/>
            <person name="Andersen M.H."/>
            <person name="Karst S.M."/>
            <person name="Dueholm M.S."/>
            <person name="Nielsen P.H."/>
            <person name="Albertsen M."/>
        </authorList>
    </citation>
    <scope>NUCLEOTIDE SEQUENCE [LARGE SCALE GENOMIC DNA]</scope>
    <source>
        <strain evidence="1">Ribe_18-Q3-R11-54_MAXAC.273</strain>
    </source>
</reference>
<gene>
    <name evidence="1" type="ORF">IPP15_09785</name>
</gene>
<evidence type="ECO:0000313" key="1">
    <source>
        <dbReference type="EMBL" id="MBK9982696.1"/>
    </source>
</evidence>
<comment type="caution">
    <text evidence="1">The sequence shown here is derived from an EMBL/GenBank/DDBJ whole genome shotgun (WGS) entry which is preliminary data.</text>
</comment>
<protein>
    <submittedName>
        <fullName evidence="1">Uncharacterized protein</fullName>
    </submittedName>
</protein>
<organism evidence="1 2">
    <name type="scientific">Candidatus Opimibacter skivensis</name>
    <dbReference type="NCBI Taxonomy" id="2982028"/>
    <lineage>
        <taxon>Bacteria</taxon>
        <taxon>Pseudomonadati</taxon>
        <taxon>Bacteroidota</taxon>
        <taxon>Saprospiria</taxon>
        <taxon>Saprospirales</taxon>
        <taxon>Saprospiraceae</taxon>
        <taxon>Candidatus Opimibacter</taxon>
    </lineage>
</organism>
<proteinExistence type="predicted"/>
<dbReference type="AlphaFoldDB" id="A0A9D7SUW5"/>
<evidence type="ECO:0000313" key="2">
    <source>
        <dbReference type="Proteomes" id="UP000808337"/>
    </source>
</evidence>